<gene>
    <name evidence="2" type="ORF">FN846DRAFT_902247</name>
</gene>
<dbReference type="EMBL" id="VXIS01000008">
    <property type="protein sequence ID" value="KAA8914148.1"/>
    <property type="molecule type" value="Genomic_DNA"/>
</dbReference>
<protein>
    <submittedName>
        <fullName evidence="2">Uncharacterized protein</fullName>
    </submittedName>
</protein>
<reference evidence="2 3" key="1">
    <citation type="submission" date="2019-09" db="EMBL/GenBank/DDBJ databases">
        <title>Draft genome of the ectomycorrhizal ascomycete Sphaerosporella brunnea.</title>
        <authorList>
            <consortium name="DOE Joint Genome Institute"/>
            <person name="Benucci G.M."/>
            <person name="Marozzi G."/>
            <person name="Antonielli L."/>
            <person name="Sanchez S."/>
            <person name="Marco P."/>
            <person name="Wang X."/>
            <person name="Falini L.B."/>
            <person name="Barry K."/>
            <person name="Haridas S."/>
            <person name="Lipzen A."/>
            <person name="Labutti K."/>
            <person name="Grigoriev I.V."/>
            <person name="Murat C."/>
            <person name="Martin F."/>
            <person name="Albertini E."/>
            <person name="Donnini D."/>
            <person name="Bonito G."/>
        </authorList>
    </citation>
    <scope>NUCLEOTIDE SEQUENCE [LARGE SCALE GENOMIC DNA]</scope>
    <source>
        <strain evidence="2 3">Sb_GMNB300</strain>
    </source>
</reference>
<dbReference type="AlphaFoldDB" id="A0A5J5FAI8"/>
<evidence type="ECO:0000256" key="1">
    <source>
        <dbReference type="SAM" id="MobiDB-lite"/>
    </source>
</evidence>
<name>A0A5J5FAI8_9PEZI</name>
<feature type="compositionally biased region" description="Gly residues" evidence="1">
    <location>
        <begin position="176"/>
        <end position="192"/>
    </location>
</feature>
<dbReference type="InParanoid" id="A0A5J5FAI8"/>
<organism evidence="2 3">
    <name type="scientific">Sphaerosporella brunnea</name>
    <dbReference type="NCBI Taxonomy" id="1250544"/>
    <lineage>
        <taxon>Eukaryota</taxon>
        <taxon>Fungi</taxon>
        <taxon>Dikarya</taxon>
        <taxon>Ascomycota</taxon>
        <taxon>Pezizomycotina</taxon>
        <taxon>Pezizomycetes</taxon>
        <taxon>Pezizales</taxon>
        <taxon>Pyronemataceae</taxon>
        <taxon>Sphaerosporella</taxon>
    </lineage>
</organism>
<proteinExistence type="predicted"/>
<feature type="region of interest" description="Disordered" evidence="1">
    <location>
        <begin position="165"/>
        <end position="193"/>
    </location>
</feature>
<evidence type="ECO:0000313" key="2">
    <source>
        <dbReference type="EMBL" id="KAA8914148.1"/>
    </source>
</evidence>
<dbReference type="Proteomes" id="UP000326924">
    <property type="component" value="Unassembled WGS sequence"/>
</dbReference>
<accession>A0A5J5FAI8</accession>
<evidence type="ECO:0000313" key="3">
    <source>
        <dbReference type="Proteomes" id="UP000326924"/>
    </source>
</evidence>
<sequence>MTIAEEYAVFGLAPPEGNEPKFHIKLVIFIIGQGWEIYHPKHKKTTGSKTAWARVLTVAFNRLSLSTWYRTVDDDDARAAGAGFAAAERGVIIFHLGTTWDPAKVWSWEEREGWGPLNTSEPLRCRIRRRLGLSDDEDDGRGVGAAFALETTWDPAKVWSWEEREGWGPLNTSTGKKGGGRNTRSGEGGSGGNYKAIQYIPRVVN</sequence>
<keyword evidence="3" id="KW-1185">Reference proteome</keyword>
<comment type="caution">
    <text evidence="2">The sequence shown here is derived from an EMBL/GenBank/DDBJ whole genome shotgun (WGS) entry which is preliminary data.</text>
</comment>